<dbReference type="InterPro" id="IPR009511">
    <property type="entry name" value="MAD1/Cdc20-bound-Mad2-bd"/>
</dbReference>
<sequence>MPGRRKRIPNVHNLEIPLAVAAHSVGAQYLLATFIKHLVFAREQCHAPFNELEKHVQACHELQQQRQQAGRSARLKSSTRKAMKYHERVATMMQQLQHIPLGQLHGQSVALLLGSSVLRPREVYCFSFPASMDEPGTPPPTEKQVSAAARQLLRTLVMEHQTIEEWDSAPGPTKMFLLFQAHEGALAGPPEGFAAKRAFSINLRKGFQVNINLSGQSQQMHMQQQVQQQQMQQQQQHGSAWPAAAPSLPPAAAAAACYEEEGEMQRLSQRMSTSMNISDAHGAQPQVQQPRVWYQCTVICKGLRAAAS</sequence>
<reference evidence="1 2" key="1">
    <citation type="submission" date="2023-05" db="EMBL/GenBank/DDBJ databases">
        <title>A 100% complete, gapless, phased diploid assembly of the Scenedesmus obliquus UTEX 3031 genome.</title>
        <authorList>
            <person name="Biondi T.C."/>
            <person name="Hanschen E.R."/>
            <person name="Kwon T."/>
            <person name="Eng W."/>
            <person name="Kruse C.P.S."/>
            <person name="Koehler S.I."/>
            <person name="Kunde Y."/>
            <person name="Gleasner C.D."/>
            <person name="You Mak K.T."/>
            <person name="Polle J."/>
            <person name="Hovde B.T."/>
            <person name="Starkenburg S.R."/>
        </authorList>
    </citation>
    <scope>NUCLEOTIDE SEQUENCE [LARGE SCALE GENOMIC DNA]</scope>
    <source>
        <strain evidence="1 2">DOE0152z</strain>
    </source>
</reference>
<evidence type="ECO:0008006" key="3">
    <source>
        <dbReference type="Google" id="ProtNLM"/>
    </source>
</evidence>
<accession>A0ABY8TYE6</accession>
<dbReference type="InterPro" id="IPR053729">
    <property type="entry name" value="MAD2L1BP_domain_sf"/>
</dbReference>
<dbReference type="Gene3D" id="3.30.900.20">
    <property type="match status" value="1"/>
</dbReference>
<evidence type="ECO:0000313" key="1">
    <source>
        <dbReference type="EMBL" id="WIA14171.1"/>
    </source>
</evidence>
<dbReference type="Proteomes" id="UP001244341">
    <property type="component" value="Chromosome 5b"/>
</dbReference>
<proteinExistence type="predicted"/>
<keyword evidence="2" id="KW-1185">Reference proteome</keyword>
<dbReference type="EMBL" id="CP126212">
    <property type="protein sequence ID" value="WIA14171.1"/>
    <property type="molecule type" value="Genomic_DNA"/>
</dbReference>
<evidence type="ECO:0000313" key="2">
    <source>
        <dbReference type="Proteomes" id="UP001244341"/>
    </source>
</evidence>
<protein>
    <recommendedName>
        <fullName evidence="3">HORMA domain-containing protein</fullName>
    </recommendedName>
</protein>
<dbReference type="PANTHER" id="PTHR15681">
    <property type="entry name" value="MAD2L1-BINDING PROTEIN"/>
    <property type="match status" value="1"/>
</dbReference>
<dbReference type="PANTHER" id="PTHR15681:SF1">
    <property type="entry name" value="MAD2L1-BINDING PROTEIN"/>
    <property type="match status" value="1"/>
</dbReference>
<gene>
    <name evidence="1" type="ORF">OEZ85_002713</name>
</gene>
<name>A0ABY8TYE6_TETOB</name>
<organism evidence="1 2">
    <name type="scientific">Tetradesmus obliquus</name>
    <name type="common">Green alga</name>
    <name type="synonym">Acutodesmus obliquus</name>
    <dbReference type="NCBI Taxonomy" id="3088"/>
    <lineage>
        <taxon>Eukaryota</taxon>
        <taxon>Viridiplantae</taxon>
        <taxon>Chlorophyta</taxon>
        <taxon>core chlorophytes</taxon>
        <taxon>Chlorophyceae</taxon>
        <taxon>CS clade</taxon>
        <taxon>Sphaeropleales</taxon>
        <taxon>Scenedesmaceae</taxon>
        <taxon>Tetradesmus</taxon>
    </lineage>
</organism>